<dbReference type="Pfam" id="PF21376">
    <property type="entry name" value="TOR1A_C"/>
    <property type="match status" value="1"/>
</dbReference>
<evidence type="ECO:0000256" key="3">
    <source>
        <dbReference type="ARBA" id="ARBA00022692"/>
    </source>
</evidence>
<organism evidence="12">
    <name type="scientific">Xenopus laevis</name>
    <name type="common">African clawed frog</name>
    <dbReference type="NCBI Taxonomy" id="8355"/>
    <lineage>
        <taxon>Eukaryota</taxon>
        <taxon>Metazoa</taxon>
        <taxon>Chordata</taxon>
        <taxon>Craniata</taxon>
        <taxon>Vertebrata</taxon>
        <taxon>Euteleostomi</taxon>
        <taxon>Amphibia</taxon>
        <taxon>Batrachia</taxon>
        <taxon>Anura</taxon>
        <taxon>Pipoidea</taxon>
        <taxon>Pipidae</taxon>
        <taxon>Xenopodinae</taxon>
        <taxon>Xenopus</taxon>
        <taxon>Xenopus</taxon>
    </lineage>
</organism>
<dbReference type="InterPro" id="IPR010448">
    <property type="entry name" value="Torsin"/>
</dbReference>
<dbReference type="GO" id="GO:0016887">
    <property type="term" value="F:ATP hydrolysis activity"/>
    <property type="evidence" value="ECO:0007669"/>
    <property type="project" value="InterPro"/>
</dbReference>
<dbReference type="InterPro" id="IPR001270">
    <property type="entry name" value="ClpA/B"/>
</dbReference>
<dbReference type="GO" id="GO:0016020">
    <property type="term" value="C:membrane"/>
    <property type="evidence" value="ECO:0007669"/>
    <property type="project" value="UniProtKB-SubCell"/>
</dbReference>
<name>A0A1L8F5N1_XENLA</name>
<dbReference type="OMA" id="DEMEHMP"/>
<dbReference type="OrthoDB" id="9443236at2759"/>
<evidence type="ECO:0000256" key="5">
    <source>
        <dbReference type="ARBA" id="ARBA00022840"/>
    </source>
</evidence>
<comment type="similarity">
    <text evidence="2">Belongs to the ClpA/ClpB family. Torsin subfamily.</text>
</comment>
<dbReference type="GO" id="GO:0005788">
    <property type="term" value="C:endoplasmic reticulum lumen"/>
    <property type="evidence" value="ECO:0000318"/>
    <property type="project" value="GO_Central"/>
</dbReference>
<keyword evidence="6" id="KW-1133">Transmembrane helix</keyword>
<dbReference type="GO" id="GO:0005524">
    <property type="term" value="F:ATP binding"/>
    <property type="evidence" value="ECO:0007669"/>
    <property type="project" value="UniProtKB-KW"/>
</dbReference>
<dbReference type="InterPro" id="IPR049337">
    <property type="entry name" value="TOR1A_C"/>
</dbReference>
<dbReference type="AGR" id="Xenbase:XB-GENE-17333059"/>
<dbReference type="Bgee" id="734794">
    <property type="expression patterns" value="Expressed in oocyte and 19 other cell types or tissues"/>
</dbReference>
<evidence type="ECO:0000256" key="2">
    <source>
        <dbReference type="ARBA" id="ARBA00006235"/>
    </source>
</evidence>
<evidence type="ECO:0000313" key="11">
    <source>
        <dbReference type="RefSeq" id="XP_018084705.1"/>
    </source>
</evidence>
<evidence type="ECO:0000313" key="9">
    <source>
        <dbReference type="Proteomes" id="UP000186698"/>
    </source>
</evidence>
<dbReference type="RefSeq" id="XP_018084704.1">
    <property type="nucleotide sequence ID" value="XM_018229215.2"/>
</dbReference>
<dbReference type="FunFam" id="3.40.50.300:FF:001429">
    <property type="entry name" value="Torsin family protein C9orf167-like"/>
    <property type="match status" value="1"/>
</dbReference>
<keyword evidence="9" id="KW-1185">Reference proteome</keyword>
<dbReference type="InterPro" id="IPR027417">
    <property type="entry name" value="P-loop_NTPase"/>
</dbReference>
<dbReference type="RefSeq" id="XP_018084705.1">
    <property type="nucleotide sequence ID" value="XM_018229216.2"/>
</dbReference>
<evidence type="ECO:0000256" key="7">
    <source>
        <dbReference type="ARBA" id="ARBA00023136"/>
    </source>
</evidence>
<dbReference type="GeneID" id="734794"/>
<keyword evidence="5" id="KW-0067">ATP-binding</keyword>
<evidence type="ECO:0000313" key="10">
    <source>
        <dbReference type="RefSeq" id="XP_018084704.1"/>
    </source>
</evidence>
<dbReference type="PANTHER" id="PTHR10760">
    <property type="entry name" value="TORSIN"/>
    <property type="match status" value="1"/>
</dbReference>
<protein>
    <submittedName>
        <fullName evidence="10 11">Torsin-4A-B isoform X1</fullName>
    </submittedName>
</protein>
<keyword evidence="4" id="KW-0547">Nucleotide-binding</keyword>
<evidence type="ECO:0000256" key="1">
    <source>
        <dbReference type="ARBA" id="ARBA00004167"/>
    </source>
</evidence>
<feature type="domain" description="Torsin-1A C-terminal" evidence="8">
    <location>
        <begin position="357"/>
        <end position="411"/>
    </location>
</feature>
<keyword evidence="7" id="KW-0472">Membrane</keyword>
<dbReference type="Gene3D" id="3.40.50.300">
    <property type="entry name" value="P-loop containing nucleotide triphosphate hydrolases"/>
    <property type="match status" value="1"/>
</dbReference>
<accession>A0A1L8F5N1</accession>
<evidence type="ECO:0000256" key="6">
    <source>
        <dbReference type="ARBA" id="ARBA00022989"/>
    </source>
</evidence>
<dbReference type="Proteomes" id="UP000186698">
    <property type="component" value="Chromosome 8L"/>
</dbReference>
<reference evidence="10 11" key="1">
    <citation type="submission" date="2022-04" db="UniProtKB">
        <authorList>
            <consortium name="RefSeq"/>
        </authorList>
    </citation>
    <scope>IDENTIFICATION</scope>
    <source>
        <strain evidence="10 11">J_2021</strain>
        <tissue evidence="10 11">Erythrocytes</tissue>
    </source>
</reference>
<dbReference type="Xenbase" id="XB-GENE-17333059">
    <property type="gene designation" value="tor4a.L"/>
</dbReference>
<dbReference type="PaxDb" id="8355-A0A1L8F5N1"/>
<dbReference type="CTD" id="734794"/>
<evidence type="ECO:0000259" key="8">
    <source>
        <dbReference type="Pfam" id="PF21376"/>
    </source>
</evidence>
<dbReference type="GO" id="GO:0005635">
    <property type="term" value="C:nuclear envelope"/>
    <property type="evidence" value="ECO:0000318"/>
    <property type="project" value="GO_Central"/>
</dbReference>
<dbReference type="SUPFAM" id="SSF52540">
    <property type="entry name" value="P-loop containing nucleoside triphosphate hydrolases"/>
    <property type="match status" value="1"/>
</dbReference>
<dbReference type="PRINTS" id="PR00300">
    <property type="entry name" value="CLPPROTEASEA"/>
</dbReference>
<keyword evidence="3" id="KW-0812">Transmembrane</keyword>
<sequence length="418" mass="48085">MEESESQAPVPPHGISLVSSPVRAVIRIRRKIRTMKKSRLQVDLTGERSLDSAKASLRRQISMDRASLFKSSTYEKQQYFNFDTPTLEKLALTSQIRKRNRNKSRHVLYPGNVRKCLPVEQKSKAKRCLLLFVGIVCFQIFNAIENLDDNLQKYDLDGLEKTLQREVFGQTRAIEKLMDHLKDYLATHYHNKPLVLSFNGPSGVGKSHTGRLLAKHFRSVVDNDFVLQYYTNHNCPNESDVIQCQAEVSAMISQMISRAEIEEKIPVFLFDEVEAMPVALLDVLHSYFQLNQSNEYLNVVYILISNIGGHEITKFVLQNVSNDFFNLPQELHQIVLSSLRKHHSLWDVAEIVPFTLLEKRHILDCFLDELLREGFYPDHSNIESLAGQLRYYIKGNQEFSISGCKQVVAKVNLLQPYT</sequence>
<dbReference type="PANTHER" id="PTHR10760:SF1">
    <property type="entry name" value="TORSIN-4A"/>
    <property type="match status" value="1"/>
</dbReference>
<gene>
    <name evidence="10 11 12 13" type="primary">tor4a.L</name>
    <name evidence="10 11 12" type="synonym">tor4a-b</name>
</gene>
<comment type="subcellular location">
    <subcellularLocation>
        <location evidence="1">Membrane</location>
        <topology evidence="1">Single-pass membrane protein</topology>
    </subcellularLocation>
</comment>
<dbReference type="RefSeq" id="XP_018084706.1">
    <property type="nucleotide sequence ID" value="XM_018229217.2"/>
</dbReference>
<evidence type="ECO:0000256" key="4">
    <source>
        <dbReference type="ARBA" id="ARBA00022741"/>
    </source>
</evidence>
<dbReference type="AlphaFoldDB" id="A0A1L8F5N1"/>
<evidence type="ECO:0000313" key="12">
    <source>
        <dbReference type="RefSeq" id="XP_018084706.1"/>
    </source>
</evidence>
<evidence type="ECO:0000313" key="13">
    <source>
        <dbReference type="Xenbase" id="XB-GENE-17333059"/>
    </source>
</evidence>
<proteinExistence type="inferred from homology"/>
<dbReference type="Pfam" id="PF06309">
    <property type="entry name" value="Torsin"/>
    <property type="match status" value="1"/>
</dbReference>
<dbReference type="STRING" id="8355.A0A1L8F5N1"/>